<keyword evidence="6" id="KW-0472">Membrane</keyword>
<accession>A0ABS3A0U1</accession>
<evidence type="ECO:0000256" key="3">
    <source>
        <dbReference type="ARBA" id="ARBA00022553"/>
    </source>
</evidence>
<feature type="transmembrane region" description="Helical" evidence="6">
    <location>
        <begin position="47"/>
        <end position="67"/>
    </location>
</feature>
<reference evidence="9 10" key="1">
    <citation type="submission" date="2021-02" db="EMBL/GenBank/DDBJ databases">
        <title>Draft Genome Sequences of 5 Vibrio neptunius Strains Isolated From of Bivalve Hatcheries.</title>
        <authorList>
            <person name="Galvis F."/>
            <person name="Barja J.L."/>
            <person name="Lemos M.L."/>
            <person name="Balado M."/>
        </authorList>
    </citation>
    <scope>NUCLEOTIDE SEQUENCE [LARGE SCALE GENOMIC DNA]</scope>
    <source>
        <strain evidence="9 10">PP-145.98</strain>
    </source>
</reference>
<dbReference type="InterPro" id="IPR001789">
    <property type="entry name" value="Sig_transdc_resp-reg_receiver"/>
</dbReference>
<dbReference type="PANTHER" id="PTHR45339:SF1">
    <property type="entry name" value="HYBRID SIGNAL TRANSDUCTION HISTIDINE KINASE J"/>
    <property type="match status" value="1"/>
</dbReference>
<dbReference type="PANTHER" id="PTHR45339">
    <property type="entry name" value="HYBRID SIGNAL TRANSDUCTION HISTIDINE KINASE J"/>
    <property type="match status" value="1"/>
</dbReference>
<evidence type="ECO:0000256" key="4">
    <source>
        <dbReference type="ARBA" id="ARBA00023012"/>
    </source>
</evidence>
<evidence type="ECO:0000259" key="8">
    <source>
        <dbReference type="PROSITE" id="PS50110"/>
    </source>
</evidence>
<dbReference type="CDD" id="cd17546">
    <property type="entry name" value="REC_hyHK_CKI1_RcsC-like"/>
    <property type="match status" value="1"/>
</dbReference>
<dbReference type="PROSITE" id="PS50109">
    <property type="entry name" value="HIS_KIN"/>
    <property type="match status" value="1"/>
</dbReference>
<keyword evidence="6" id="KW-0812">Transmembrane</keyword>
<proteinExistence type="predicted"/>
<feature type="modified residue" description="4-aspartylphosphate" evidence="5">
    <location>
        <position position="764"/>
    </location>
</feature>
<dbReference type="SUPFAM" id="SSF55874">
    <property type="entry name" value="ATPase domain of HSP90 chaperone/DNA topoisomerase II/histidine kinase"/>
    <property type="match status" value="1"/>
</dbReference>
<dbReference type="EMBL" id="JAFHLB010000009">
    <property type="protein sequence ID" value="MBN3577819.1"/>
    <property type="molecule type" value="Genomic_DNA"/>
</dbReference>
<sequence length="833" mass="93127">MFSYLLSQLMYTKAVVLILTALLVLIWAVYFCTVLAKRHGALSLWQYSYYICYSIGVSIWILSNSYFHTGLLVHFSDEVAINMAIIANLATSLAFACACCFIAKLHKHYTGRSAPKWQGVLVAFISIFGVVVNLIPGWTVSGIEIVGPSEFQLEFGPFTKYFFLGFTTIILLTLVNLLSLKNCTSQIRRNRINYMILGIAIFMCSTAIIQVGVTFFFDDFSLTWLPPTLSISEMLLMGYALLTSRFYSPKYICFVALSIGITAVIYACAILLPFSGDSTELFELLFVVLIVGMTWQTLYKWVRKGVSQVLYGDVMCPVDKISQLEVDFRSSPSIAMEQLAIYLGVPKDQLRLLDDSHGADLYRSYFANNSSSLVIEEVEEALLLSCDQTLRAIHHRMNETNSALVLPLYERQNKLSHVLVSSSKSGGVYFSNEELSALERVFKKVQVYINHERKVKQSQALASSIANEMQSPFAQLQFEFEHLNHGIELSRPPEQLAQHLSKGRDAINRGRQLIDIIVREVSKPSLAEEPVIPSSIASAINIAVSQYSFHDKSLRQRVQVSVEQDFVANINQTLFNFVLFNLLRNAIYYFDSYPDSQVIIQTEKGRLQNHVIFTDTGPGIPQIYLARIFEDFFSHNKTGGSGLGLGYCKRVMKVFGGTIQCDSKVDEYTRFYLSFPVTSNTEGEFHPKEAIVSADDVRTLPTSIANSTTTSEKPLILVADDKQVQLSLAKLYLEQLGYNVLLANNGKVAIEVIENNPISLVFMDIQMPIMDGFEAATIIKRSHPSLPIIALSGESGEKELKRISEVMDGRLSKPTSKQALGQMLASALSACVH</sequence>
<evidence type="ECO:0000256" key="6">
    <source>
        <dbReference type="SAM" id="Phobius"/>
    </source>
</evidence>
<dbReference type="CDD" id="cd00075">
    <property type="entry name" value="HATPase"/>
    <property type="match status" value="1"/>
</dbReference>
<evidence type="ECO:0000256" key="5">
    <source>
        <dbReference type="PROSITE-ProRule" id="PRU00169"/>
    </source>
</evidence>
<feature type="transmembrane region" description="Helical" evidence="6">
    <location>
        <begin position="161"/>
        <end position="180"/>
    </location>
</feature>
<feature type="transmembrane region" description="Helical" evidence="6">
    <location>
        <begin position="254"/>
        <end position="275"/>
    </location>
</feature>
<dbReference type="Pfam" id="PF00072">
    <property type="entry name" value="Response_reg"/>
    <property type="match status" value="1"/>
</dbReference>
<keyword evidence="4" id="KW-0902">Two-component regulatory system</keyword>
<protein>
    <recommendedName>
        <fullName evidence="2">histidine kinase</fullName>
        <ecNumber evidence="2">2.7.13.3</ecNumber>
    </recommendedName>
</protein>
<feature type="transmembrane region" description="Helical" evidence="6">
    <location>
        <begin position="117"/>
        <end position="141"/>
    </location>
</feature>
<dbReference type="EC" id="2.7.13.3" evidence="2"/>
<dbReference type="InterPro" id="IPR011006">
    <property type="entry name" value="CheY-like_superfamily"/>
</dbReference>
<dbReference type="RefSeq" id="WP_206369660.1">
    <property type="nucleotide sequence ID" value="NZ_CAWPTM010000167.1"/>
</dbReference>
<feature type="transmembrane region" description="Helical" evidence="6">
    <location>
        <begin position="79"/>
        <end position="105"/>
    </location>
</feature>
<feature type="transmembrane region" description="Helical" evidence="6">
    <location>
        <begin position="14"/>
        <end position="35"/>
    </location>
</feature>
<dbReference type="Proteomes" id="UP000779070">
    <property type="component" value="Unassembled WGS sequence"/>
</dbReference>
<name>A0ABS3A0U1_9VIBR</name>
<evidence type="ECO:0000256" key="1">
    <source>
        <dbReference type="ARBA" id="ARBA00000085"/>
    </source>
</evidence>
<evidence type="ECO:0000259" key="7">
    <source>
        <dbReference type="PROSITE" id="PS50109"/>
    </source>
</evidence>
<comment type="caution">
    <text evidence="9">The sequence shown here is derived from an EMBL/GenBank/DDBJ whole genome shotgun (WGS) entry which is preliminary data.</text>
</comment>
<organism evidence="9 10">
    <name type="scientific">Vibrio neptunius</name>
    <dbReference type="NCBI Taxonomy" id="170651"/>
    <lineage>
        <taxon>Bacteria</taxon>
        <taxon>Pseudomonadati</taxon>
        <taxon>Pseudomonadota</taxon>
        <taxon>Gammaproteobacteria</taxon>
        <taxon>Vibrionales</taxon>
        <taxon>Vibrionaceae</taxon>
        <taxon>Vibrio</taxon>
    </lineage>
</organism>
<keyword evidence="6" id="KW-1133">Transmembrane helix</keyword>
<evidence type="ECO:0000256" key="2">
    <source>
        <dbReference type="ARBA" id="ARBA00012438"/>
    </source>
</evidence>
<dbReference type="SUPFAM" id="SSF52172">
    <property type="entry name" value="CheY-like"/>
    <property type="match status" value="1"/>
</dbReference>
<feature type="transmembrane region" description="Helical" evidence="6">
    <location>
        <begin position="223"/>
        <end position="242"/>
    </location>
</feature>
<dbReference type="InterPro" id="IPR036890">
    <property type="entry name" value="HATPase_C_sf"/>
</dbReference>
<feature type="domain" description="Histidine kinase" evidence="7">
    <location>
        <begin position="464"/>
        <end position="679"/>
    </location>
</feature>
<dbReference type="SMART" id="SM00448">
    <property type="entry name" value="REC"/>
    <property type="match status" value="1"/>
</dbReference>
<feature type="domain" description="Response regulatory" evidence="8">
    <location>
        <begin position="715"/>
        <end position="828"/>
    </location>
</feature>
<dbReference type="PROSITE" id="PS50110">
    <property type="entry name" value="RESPONSE_REGULATORY"/>
    <property type="match status" value="1"/>
</dbReference>
<evidence type="ECO:0000313" key="9">
    <source>
        <dbReference type="EMBL" id="MBN3577819.1"/>
    </source>
</evidence>
<dbReference type="InterPro" id="IPR004358">
    <property type="entry name" value="Sig_transdc_His_kin-like_C"/>
</dbReference>
<dbReference type="InterPro" id="IPR003594">
    <property type="entry name" value="HATPase_dom"/>
</dbReference>
<dbReference type="Pfam" id="PF02518">
    <property type="entry name" value="HATPase_c"/>
    <property type="match status" value="1"/>
</dbReference>
<gene>
    <name evidence="9" type="ORF">JYA62_09050</name>
</gene>
<dbReference type="SMART" id="SM00387">
    <property type="entry name" value="HATPase_c"/>
    <property type="match status" value="1"/>
</dbReference>
<keyword evidence="3 5" id="KW-0597">Phosphoprotein</keyword>
<dbReference type="Gene3D" id="3.30.565.10">
    <property type="entry name" value="Histidine kinase-like ATPase, C-terminal domain"/>
    <property type="match status" value="1"/>
</dbReference>
<dbReference type="InterPro" id="IPR005467">
    <property type="entry name" value="His_kinase_dom"/>
</dbReference>
<evidence type="ECO:0000313" key="10">
    <source>
        <dbReference type="Proteomes" id="UP000779070"/>
    </source>
</evidence>
<dbReference type="Gene3D" id="3.40.50.2300">
    <property type="match status" value="1"/>
</dbReference>
<dbReference type="PRINTS" id="PR00344">
    <property type="entry name" value="BCTRLSENSOR"/>
</dbReference>
<comment type="catalytic activity">
    <reaction evidence="1">
        <text>ATP + protein L-histidine = ADP + protein N-phospho-L-histidine.</text>
        <dbReference type="EC" id="2.7.13.3"/>
    </reaction>
</comment>
<keyword evidence="10" id="KW-1185">Reference proteome</keyword>
<feature type="transmembrane region" description="Helical" evidence="6">
    <location>
        <begin position="192"/>
        <end position="217"/>
    </location>
</feature>